<evidence type="ECO:0000256" key="1">
    <source>
        <dbReference type="ARBA" id="ARBA00006738"/>
    </source>
</evidence>
<evidence type="ECO:0000313" key="3">
    <source>
        <dbReference type="EMBL" id="SLN53176.1"/>
    </source>
</evidence>
<dbReference type="EMBL" id="FWFS01000008">
    <property type="protein sequence ID" value="SLN53176.1"/>
    <property type="molecule type" value="Genomic_DNA"/>
</dbReference>
<dbReference type="InterPro" id="IPR011335">
    <property type="entry name" value="Restrct_endonuc-II-like"/>
</dbReference>
<organism evidence="3 4">
    <name type="scientific">Aquimixticola soesokkakensis</name>
    <dbReference type="NCBI Taxonomy" id="1519096"/>
    <lineage>
        <taxon>Bacteria</taxon>
        <taxon>Pseudomonadati</taxon>
        <taxon>Pseudomonadota</taxon>
        <taxon>Alphaproteobacteria</taxon>
        <taxon>Rhodobacterales</taxon>
        <taxon>Paracoccaceae</taxon>
        <taxon>Aquimixticola</taxon>
    </lineage>
</organism>
<evidence type="ECO:0000256" key="2">
    <source>
        <dbReference type="HAMAP-Rule" id="MF_00048"/>
    </source>
</evidence>
<dbReference type="PANTHER" id="PTHR34039:SF1">
    <property type="entry name" value="UPF0102 PROTEIN YRAN"/>
    <property type="match status" value="1"/>
</dbReference>
<accession>A0A1Y5T066</accession>
<keyword evidence="4" id="KW-1185">Reference proteome</keyword>
<name>A0A1Y5T066_9RHOB</name>
<dbReference type="InterPro" id="IPR011856">
    <property type="entry name" value="tRNA_endonuc-like_dom_sf"/>
</dbReference>
<evidence type="ECO:0000313" key="4">
    <source>
        <dbReference type="Proteomes" id="UP000193862"/>
    </source>
</evidence>
<sequence length="126" mass="13469">MVKGPDSPNAARGAMAHAAGWAAEDIVARDYAARGGVVLERRWRGQGGEIDLIVTLDGVVVFVEVKQSRSFDSAATHLTARQIARLFAAGEEFLGTRPQGLLTDCRFDLALVDGIGAVQILENAFM</sequence>
<gene>
    <name evidence="3" type="ORF">AQS8620_02325</name>
</gene>
<dbReference type="Gene3D" id="3.40.1350.10">
    <property type="match status" value="1"/>
</dbReference>
<dbReference type="HAMAP" id="MF_00048">
    <property type="entry name" value="UPF0102"/>
    <property type="match status" value="1"/>
</dbReference>
<dbReference type="Pfam" id="PF02021">
    <property type="entry name" value="UPF0102"/>
    <property type="match status" value="1"/>
</dbReference>
<dbReference type="InterPro" id="IPR003509">
    <property type="entry name" value="UPF0102_YraN-like"/>
</dbReference>
<protein>
    <recommendedName>
        <fullName evidence="2">UPF0102 protein AQS8620_02325</fullName>
    </recommendedName>
</protein>
<dbReference type="OrthoDB" id="9812968at2"/>
<dbReference type="GO" id="GO:0003676">
    <property type="term" value="F:nucleic acid binding"/>
    <property type="evidence" value="ECO:0007669"/>
    <property type="project" value="InterPro"/>
</dbReference>
<dbReference type="RefSeq" id="WP_085837041.1">
    <property type="nucleotide sequence ID" value="NZ_FWFS01000008.1"/>
</dbReference>
<dbReference type="SUPFAM" id="SSF52980">
    <property type="entry name" value="Restriction endonuclease-like"/>
    <property type="match status" value="1"/>
</dbReference>
<dbReference type="Proteomes" id="UP000193862">
    <property type="component" value="Unassembled WGS sequence"/>
</dbReference>
<dbReference type="AlphaFoldDB" id="A0A1Y5T066"/>
<reference evidence="3 4" key="1">
    <citation type="submission" date="2017-03" db="EMBL/GenBank/DDBJ databases">
        <authorList>
            <person name="Afonso C.L."/>
            <person name="Miller P.J."/>
            <person name="Scott M.A."/>
            <person name="Spackman E."/>
            <person name="Goraichik I."/>
            <person name="Dimitrov K.M."/>
            <person name="Suarez D.L."/>
            <person name="Swayne D.E."/>
        </authorList>
    </citation>
    <scope>NUCLEOTIDE SEQUENCE [LARGE SCALE GENOMIC DNA]</scope>
    <source>
        <strain evidence="3 4">CECT 8620</strain>
    </source>
</reference>
<proteinExistence type="inferred from homology"/>
<dbReference type="PANTHER" id="PTHR34039">
    <property type="entry name" value="UPF0102 PROTEIN YRAN"/>
    <property type="match status" value="1"/>
</dbReference>
<comment type="similarity">
    <text evidence="1 2">Belongs to the UPF0102 family.</text>
</comment>